<dbReference type="PANTHER" id="PTHR43280:SF2">
    <property type="entry name" value="HTH-TYPE TRANSCRIPTIONAL REGULATOR EXSA"/>
    <property type="match status" value="1"/>
</dbReference>
<evidence type="ECO:0000256" key="4">
    <source>
        <dbReference type="SAM" id="Phobius"/>
    </source>
</evidence>
<dbReference type="PROSITE" id="PS01124">
    <property type="entry name" value="HTH_ARAC_FAMILY_2"/>
    <property type="match status" value="1"/>
</dbReference>
<sequence>MDGNIVYIQLMQYTAGASFMFLLWLCVYFLRNGSGNRLRQITGWVLLVWVIQSVKDMALIWYPTVRFEFLHHVFVLIDMTAVPTCAFLLFELTRPGSMTLPRAVLHEIPFLLFILVYVLHPMETLYESAIACAVAYGTVVMLYVLFEIPAYHKRLKQSYSYHERIDLRWLYIILLSFVAFLAVWSLSSTYYSELNDTLYYLLTCVIWSLISYFINRQEQVLGSLTTRSHQDVETAPENEENPHQFTLHLHRIFEEEHLYLNPKLTIMDLAQAIGTNRTYISNYLNNVLGTTFFDYVNQYRLSYAEQLLRQTKMSIEEIADRSGFNSRSTFRRAFLKRFGCTPSHYRLQHLPKEIEKEISLTQ</sequence>
<evidence type="ECO:0000256" key="2">
    <source>
        <dbReference type="ARBA" id="ARBA00023125"/>
    </source>
</evidence>
<feature type="transmembrane region" description="Helical" evidence="4">
    <location>
        <begin position="42"/>
        <end position="63"/>
    </location>
</feature>
<dbReference type="Pfam" id="PF12833">
    <property type="entry name" value="HTH_18"/>
    <property type="match status" value="1"/>
</dbReference>
<accession>A0A6N3CRG4</accession>
<dbReference type="PANTHER" id="PTHR43280">
    <property type="entry name" value="ARAC-FAMILY TRANSCRIPTIONAL REGULATOR"/>
    <property type="match status" value="1"/>
</dbReference>
<dbReference type="GO" id="GO:0043565">
    <property type="term" value="F:sequence-specific DNA binding"/>
    <property type="evidence" value="ECO:0007669"/>
    <property type="project" value="InterPro"/>
</dbReference>
<keyword evidence="1" id="KW-0805">Transcription regulation</keyword>
<dbReference type="InterPro" id="IPR009057">
    <property type="entry name" value="Homeodomain-like_sf"/>
</dbReference>
<dbReference type="GeneID" id="93556852"/>
<dbReference type="SUPFAM" id="SSF46689">
    <property type="entry name" value="Homeodomain-like"/>
    <property type="match status" value="1"/>
</dbReference>
<dbReference type="PROSITE" id="PS00041">
    <property type="entry name" value="HTH_ARAC_FAMILY_1"/>
    <property type="match status" value="1"/>
</dbReference>
<dbReference type="InterPro" id="IPR018060">
    <property type="entry name" value="HTH_AraC"/>
</dbReference>
<evidence type="ECO:0000313" key="6">
    <source>
        <dbReference type="EMBL" id="VYU18462.1"/>
    </source>
</evidence>
<dbReference type="RefSeq" id="WP_244949630.1">
    <property type="nucleotide sequence ID" value="NZ_CABMOJ010000017.1"/>
</dbReference>
<feature type="transmembrane region" description="Helical" evidence="4">
    <location>
        <begin position="69"/>
        <end position="90"/>
    </location>
</feature>
<dbReference type="PRINTS" id="PR00032">
    <property type="entry name" value="HTHARAC"/>
</dbReference>
<feature type="transmembrane region" description="Helical" evidence="4">
    <location>
        <begin position="6"/>
        <end position="30"/>
    </location>
</feature>
<feature type="transmembrane region" description="Helical" evidence="4">
    <location>
        <begin position="167"/>
        <end position="186"/>
    </location>
</feature>
<dbReference type="AlphaFoldDB" id="A0A6N3CRG4"/>
<dbReference type="Gene3D" id="1.10.10.60">
    <property type="entry name" value="Homeodomain-like"/>
    <property type="match status" value="2"/>
</dbReference>
<feature type="transmembrane region" description="Helical" evidence="4">
    <location>
        <begin position="102"/>
        <end position="119"/>
    </location>
</feature>
<feature type="transmembrane region" description="Helical" evidence="4">
    <location>
        <begin position="125"/>
        <end position="146"/>
    </location>
</feature>
<dbReference type="InterPro" id="IPR020449">
    <property type="entry name" value="Tscrpt_reg_AraC-type_HTH"/>
</dbReference>
<keyword evidence="3" id="KW-0804">Transcription</keyword>
<name>A0A6N3CRG4_9BACT</name>
<gene>
    <name evidence="6" type="primary">exsA_1</name>
    <name evidence="6" type="ORF">PCLFYP37_02132</name>
</gene>
<dbReference type="GO" id="GO:0003700">
    <property type="term" value="F:DNA-binding transcription factor activity"/>
    <property type="evidence" value="ECO:0007669"/>
    <property type="project" value="InterPro"/>
</dbReference>
<dbReference type="SMART" id="SM00342">
    <property type="entry name" value="HTH_ARAC"/>
    <property type="match status" value="1"/>
</dbReference>
<dbReference type="InterPro" id="IPR018062">
    <property type="entry name" value="HTH_AraC-typ_CS"/>
</dbReference>
<keyword evidence="2" id="KW-0238">DNA-binding</keyword>
<evidence type="ECO:0000259" key="5">
    <source>
        <dbReference type="PROSITE" id="PS01124"/>
    </source>
</evidence>
<keyword evidence="4" id="KW-0472">Membrane</keyword>
<reference evidence="6" key="1">
    <citation type="submission" date="2019-11" db="EMBL/GenBank/DDBJ databases">
        <authorList>
            <person name="Feng L."/>
        </authorList>
    </citation>
    <scope>NUCLEOTIDE SEQUENCE</scope>
    <source>
        <strain evidence="6">PclaraLFYP37</strain>
    </source>
</reference>
<keyword evidence="4" id="KW-1133">Transmembrane helix</keyword>
<dbReference type="EMBL" id="CACRUT010000015">
    <property type="protein sequence ID" value="VYU18462.1"/>
    <property type="molecule type" value="Genomic_DNA"/>
</dbReference>
<evidence type="ECO:0000256" key="3">
    <source>
        <dbReference type="ARBA" id="ARBA00023163"/>
    </source>
</evidence>
<feature type="domain" description="HTH araC/xylS-type" evidence="5">
    <location>
        <begin position="250"/>
        <end position="348"/>
    </location>
</feature>
<evidence type="ECO:0000256" key="1">
    <source>
        <dbReference type="ARBA" id="ARBA00023015"/>
    </source>
</evidence>
<feature type="transmembrane region" description="Helical" evidence="4">
    <location>
        <begin position="198"/>
        <end position="214"/>
    </location>
</feature>
<organism evidence="6">
    <name type="scientific">Paraprevotella clara</name>
    <dbReference type="NCBI Taxonomy" id="454154"/>
    <lineage>
        <taxon>Bacteria</taxon>
        <taxon>Pseudomonadati</taxon>
        <taxon>Bacteroidota</taxon>
        <taxon>Bacteroidia</taxon>
        <taxon>Bacteroidales</taxon>
        <taxon>Prevotellaceae</taxon>
        <taxon>Paraprevotella</taxon>
    </lineage>
</organism>
<proteinExistence type="predicted"/>
<protein>
    <submittedName>
        <fullName evidence="6">Exoenzyme S synthesis regulatory protein ExsA</fullName>
    </submittedName>
</protein>
<keyword evidence="4" id="KW-0812">Transmembrane</keyword>